<dbReference type="SMART" id="SM00884">
    <property type="entry name" value="Cullin_Nedd8"/>
    <property type="match status" value="1"/>
</dbReference>
<evidence type="ECO:0000259" key="4">
    <source>
        <dbReference type="PROSITE" id="PS50069"/>
    </source>
</evidence>
<dbReference type="PANTHER" id="PTHR11932">
    <property type="entry name" value="CULLIN"/>
    <property type="match status" value="1"/>
</dbReference>
<keyword evidence="6" id="KW-1185">Reference proteome</keyword>
<evidence type="ECO:0000256" key="1">
    <source>
        <dbReference type="ARBA" id="ARBA00006019"/>
    </source>
</evidence>
<dbReference type="InterPro" id="IPR019559">
    <property type="entry name" value="Cullin_neddylation_domain"/>
</dbReference>
<accession>A0ABQ7JFD9</accession>
<dbReference type="InterPro" id="IPR036390">
    <property type="entry name" value="WH_DNA-bd_sf"/>
</dbReference>
<comment type="caution">
    <text evidence="5">The sequence shown here is derived from an EMBL/GenBank/DDBJ whole genome shotgun (WGS) entry which is preliminary data.</text>
</comment>
<reference evidence="5 6" key="1">
    <citation type="journal article" date="2020" name="bioRxiv">
        <title>Metabolic contributions of an alphaproteobacterial endosymbiont in the apicomplexan Cardiosporidium cionae.</title>
        <authorList>
            <person name="Hunter E.S."/>
            <person name="Paight C.J."/>
            <person name="Lane C.E."/>
        </authorList>
    </citation>
    <scope>NUCLEOTIDE SEQUENCE [LARGE SCALE GENOMIC DNA]</scope>
    <source>
        <strain evidence="5">ESH_2018</strain>
    </source>
</reference>
<dbReference type="InterPro" id="IPR036388">
    <property type="entry name" value="WH-like_DNA-bd_sf"/>
</dbReference>
<dbReference type="Pfam" id="PF10557">
    <property type="entry name" value="Cullin_Nedd8"/>
    <property type="match status" value="1"/>
</dbReference>
<dbReference type="PROSITE" id="PS50069">
    <property type="entry name" value="CULLIN_2"/>
    <property type="match status" value="1"/>
</dbReference>
<dbReference type="SMART" id="SM00182">
    <property type="entry name" value="CULLIN"/>
    <property type="match status" value="1"/>
</dbReference>
<evidence type="ECO:0000313" key="5">
    <source>
        <dbReference type="EMBL" id="KAF8822702.1"/>
    </source>
</evidence>
<protein>
    <submittedName>
        <fullName evidence="5">Cullin family protein</fullName>
    </submittedName>
</protein>
<dbReference type="InterPro" id="IPR001373">
    <property type="entry name" value="Cullin_N"/>
</dbReference>
<dbReference type="InterPro" id="IPR059120">
    <property type="entry name" value="Cullin-like_AB"/>
</dbReference>
<dbReference type="EMBL" id="JADAQX010000029">
    <property type="protein sequence ID" value="KAF8822702.1"/>
    <property type="molecule type" value="Genomic_DNA"/>
</dbReference>
<dbReference type="InterPro" id="IPR036317">
    <property type="entry name" value="Cullin_homology_sf"/>
</dbReference>
<dbReference type="InterPro" id="IPR045093">
    <property type="entry name" value="Cullin"/>
</dbReference>
<organism evidence="5 6">
    <name type="scientific">Cardiosporidium cionae</name>
    <dbReference type="NCBI Taxonomy" id="476202"/>
    <lineage>
        <taxon>Eukaryota</taxon>
        <taxon>Sar</taxon>
        <taxon>Alveolata</taxon>
        <taxon>Apicomplexa</taxon>
        <taxon>Aconoidasida</taxon>
        <taxon>Nephromycida</taxon>
        <taxon>Cardiosporidium</taxon>
    </lineage>
</organism>
<proteinExistence type="inferred from homology"/>
<name>A0ABQ7JFD9_9APIC</name>
<dbReference type="Pfam" id="PF00888">
    <property type="entry name" value="Cullin"/>
    <property type="match status" value="1"/>
</dbReference>
<dbReference type="Gene3D" id="1.20.1310.10">
    <property type="entry name" value="Cullin Repeats"/>
    <property type="match status" value="4"/>
</dbReference>
<evidence type="ECO:0000313" key="6">
    <source>
        <dbReference type="Proteomes" id="UP000823046"/>
    </source>
</evidence>
<gene>
    <name evidence="5" type="ORF">IE077_000433</name>
</gene>
<dbReference type="Gene3D" id="1.10.10.10">
    <property type="entry name" value="Winged helix-like DNA-binding domain superfamily/Winged helix DNA-binding domain"/>
    <property type="match status" value="1"/>
</dbReference>
<dbReference type="InterPro" id="IPR016158">
    <property type="entry name" value="Cullin_homology"/>
</dbReference>
<dbReference type="Pfam" id="PF26557">
    <property type="entry name" value="Cullin_AB"/>
    <property type="match status" value="1"/>
</dbReference>
<evidence type="ECO:0000256" key="3">
    <source>
        <dbReference type="RuleBase" id="RU003829"/>
    </source>
</evidence>
<comment type="similarity">
    <text evidence="1 2 3">Belongs to the cullin family.</text>
</comment>
<dbReference type="SUPFAM" id="SSF46785">
    <property type="entry name" value="Winged helix' DNA-binding domain"/>
    <property type="match status" value="1"/>
</dbReference>
<dbReference type="InterPro" id="IPR016159">
    <property type="entry name" value="Cullin_repeat-like_dom_sf"/>
</dbReference>
<evidence type="ECO:0000256" key="2">
    <source>
        <dbReference type="PROSITE-ProRule" id="PRU00330"/>
    </source>
</evidence>
<dbReference type="Proteomes" id="UP000823046">
    <property type="component" value="Unassembled WGS sequence"/>
</dbReference>
<feature type="domain" description="Cullin family profile" evidence="4">
    <location>
        <begin position="386"/>
        <end position="638"/>
    </location>
</feature>
<dbReference type="SUPFAM" id="SSF74788">
    <property type="entry name" value="Cullin repeat-like"/>
    <property type="match status" value="1"/>
</dbReference>
<dbReference type="SUPFAM" id="SSF75632">
    <property type="entry name" value="Cullin homology domain"/>
    <property type="match status" value="1"/>
</dbReference>
<sequence length="767" mass="90348">MAFQRRRSIVDMTIKPFKVQPKLPENFESSTWTSLETFIDAIFDKTSTQLLCRLDLYNGVEELVLQHQSHHLLVKLVEKCNRHILQKFSSLTSDDLNSSSFLWTFLSIWENYYTSLHSIRQVFLPLDRLYIINTEEQSLLNVGYSLFRERFCEFPPLKEKTFKWFINILTERRNQIFQSSSSNEISSLLKSITKMLLTLKLYKEEFEGSLFSASDLYFQLEGQMKVKSLSISSYLAHVEQRLIEEENAISTYLDEQSRPVLMDSIRRMLIENSLGYILNKNEIMLFLQDLKIVDFRRLYLLLSQIDRLDDLKASFLECVETIGHTILNPLSFEEYENSSILPKLFELKRKTDCIWSQSFNENKQFFIGLKERWELFLNADVTIIKSMSLLLAKFCDSLLRTRKEHAKSKAKFMDQLTQMMFIFRYLQGKDYFVEYYRSELYNRLLSKKPIHEVYEQAILEKLKEECGNDFTSTIEEIFKDAKESEKTASAFHKDREVSAAIVASGVTFEVRLFAKNVWTHLTEFPPIQFPPIGETLQQLFLSFYQRQKMYEKRVLMWYPHLGSAILQATFQRKNSSLMPFTMDTMTRCPSRTFELNVSQLQAICLLQFNEAEEFSFKELRNKTSIEDDELYRQLLGLTLHQKGSILCCSEEQENREKILFRVNSEFYPKASRLSFYPLQSKEAKINTAEAEKRVEESRLHGMDAAIVRMMKSNRFLKHTELLSLFLPLLPFRPKMADINQCIDSLISRNYIEKNDGDVDNPTYSYVL</sequence>
<dbReference type="Gene3D" id="3.30.230.130">
    <property type="entry name" value="Cullin, Chain C, Domain 2"/>
    <property type="match status" value="1"/>
</dbReference>